<dbReference type="CDD" id="cd00067">
    <property type="entry name" value="GAL4"/>
    <property type="match status" value="1"/>
</dbReference>
<dbReference type="GO" id="GO:0000981">
    <property type="term" value="F:DNA-binding transcription factor activity, RNA polymerase II-specific"/>
    <property type="evidence" value="ECO:0007669"/>
    <property type="project" value="InterPro"/>
</dbReference>
<dbReference type="InterPro" id="IPR001138">
    <property type="entry name" value="Zn2Cys6_DnaBD"/>
</dbReference>
<keyword evidence="4" id="KW-1185">Reference proteome</keyword>
<dbReference type="PROSITE" id="PS00463">
    <property type="entry name" value="ZN2_CY6_FUNGAL_1"/>
    <property type="match status" value="1"/>
</dbReference>
<comment type="caution">
    <text evidence="3">The sequence shown here is derived from an EMBL/GenBank/DDBJ whole genome shotgun (WGS) entry which is preliminary data.</text>
</comment>
<dbReference type="Proteomes" id="UP000800093">
    <property type="component" value="Unassembled WGS sequence"/>
</dbReference>
<name>A0A9P4N8L5_9PLEO</name>
<sequence length="456" mass="50759">MPGVPSSRGCEACRKQKKKCDQLEPSCSRCTRLRVPCVGSGQQRYKFIDGIVGLACINSNAAHMQTAPSNHLTVMTSNFLAALGVTDPRFDLTIYGDFMKEIPRRLGSNGALDATVYALTAAFATIPKNQPSAEAINCYGRALKSIRLCLMDPIERKSPDTLCAMYLIMILQGWVGTQSNQYPNHGEAIAQLMNEVGSQNWQGIFETQMTITLCTIVIFESFFNPNVKIIPWMWEYTQTFGPYTTAQANSAIESLKPRNLASIPVMLRDPILNLPKLKTTYGQIWRDCGTVANILSALPNPLFPTNNPRTGLPMHIEQQEARFQTGYGILLAQAIQFNCIIQTLEPRDLCLSEQLLSLIDDVIRLAKRASRYRPLGASSMPLCLVAALAAADHSDKELQLKALLADYQTDFPSTTWLQMVAWLRPRWKRDSYDPKLIQPTAGSLTTIKCIRSAFKP</sequence>
<evidence type="ECO:0000313" key="3">
    <source>
        <dbReference type="EMBL" id="KAF2265421.1"/>
    </source>
</evidence>
<dbReference type="InterPro" id="IPR036864">
    <property type="entry name" value="Zn2-C6_fun-type_DNA-bd_sf"/>
</dbReference>
<organism evidence="3 4">
    <name type="scientific">Lojkania enalia</name>
    <dbReference type="NCBI Taxonomy" id="147567"/>
    <lineage>
        <taxon>Eukaryota</taxon>
        <taxon>Fungi</taxon>
        <taxon>Dikarya</taxon>
        <taxon>Ascomycota</taxon>
        <taxon>Pezizomycotina</taxon>
        <taxon>Dothideomycetes</taxon>
        <taxon>Pleosporomycetidae</taxon>
        <taxon>Pleosporales</taxon>
        <taxon>Pleosporales incertae sedis</taxon>
        <taxon>Lojkania</taxon>
    </lineage>
</organism>
<dbReference type="PROSITE" id="PS50048">
    <property type="entry name" value="ZN2_CY6_FUNGAL_2"/>
    <property type="match status" value="1"/>
</dbReference>
<dbReference type="SUPFAM" id="SSF57701">
    <property type="entry name" value="Zn2/Cys6 DNA-binding domain"/>
    <property type="match status" value="1"/>
</dbReference>
<reference evidence="4" key="1">
    <citation type="journal article" date="2020" name="Stud. Mycol.">
        <title>101 Dothideomycetes genomes: A test case for predicting lifestyles and emergence of pathogens.</title>
        <authorList>
            <person name="Haridas S."/>
            <person name="Albert R."/>
            <person name="Binder M."/>
            <person name="Bloem J."/>
            <person name="LaButti K."/>
            <person name="Salamov A."/>
            <person name="Andreopoulos B."/>
            <person name="Baker S."/>
            <person name="Barry K."/>
            <person name="Bills G."/>
            <person name="Bluhm B."/>
            <person name="Cannon C."/>
            <person name="Castanera R."/>
            <person name="Culley D."/>
            <person name="Daum C."/>
            <person name="Ezra D."/>
            <person name="Gonzalez J."/>
            <person name="Henrissat B."/>
            <person name="Kuo A."/>
            <person name="Liang C."/>
            <person name="Lipzen A."/>
            <person name="Lutzoni F."/>
            <person name="Magnuson J."/>
            <person name="Mondo S."/>
            <person name="Nolan M."/>
            <person name="Ohm R."/>
            <person name="Pangilinan J."/>
            <person name="Park H.-J."/>
            <person name="Ramirez L."/>
            <person name="Alfaro M."/>
            <person name="Sun H."/>
            <person name="Tritt A."/>
            <person name="Yoshinaga Y."/>
            <person name="Zwiers L.-H."/>
            <person name="Turgeon B."/>
            <person name="Goodwin S."/>
            <person name="Spatafora J."/>
            <person name="Crous P."/>
            <person name="Grigoriev I."/>
        </authorList>
    </citation>
    <scope>NUCLEOTIDE SEQUENCE [LARGE SCALE GENOMIC DNA]</scope>
    <source>
        <strain evidence="4">CBS 304.66</strain>
    </source>
</reference>
<dbReference type="SMART" id="SM00066">
    <property type="entry name" value="GAL4"/>
    <property type="match status" value="1"/>
</dbReference>
<proteinExistence type="predicted"/>
<feature type="domain" description="Zn(2)-C6 fungal-type" evidence="2">
    <location>
        <begin position="9"/>
        <end position="38"/>
    </location>
</feature>
<dbReference type="OrthoDB" id="4314040at2759"/>
<accession>A0A9P4N8L5</accession>
<dbReference type="GO" id="GO:0008270">
    <property type="term" value="F:zinc ion binding"/>
    <property type="evidence" value="ECO:0007669"/>
    <property type="project" value="InterPro"/>
</dbReference>
<keyword evidence="1" id="KW-0539">Nucleus</keyword>
<dbReference type="AlphaFoldDB" id="A0A9P4N8L5"/>
<protein>
    <recommendedName>
        <fullName evidence="2">Zn(2)-C6 fungal-type domain-containing protein</fullName>
    </recommendedName>
</protein>
<dbReference type="PANTHER" id="PTHR38111:SF11">
    <property type="entry name" value="TRANSCRIPTION FACTOR DOMAIN-CONTAINING PROTEIN-RELATED"/>
    <property type="match status" value="1"/>
</dbReference>
<dbReference type="Pfam" id="PF00172">
    <property type="entry name" value="Zn_clus"/>
    <property type="match status" value="1"/>
</dbReference>
<evidence type="ECO:0000313" key="4">
    <source>
        <dbReference type="Proteomes" id="UP000800093"/>
    </source>
</evidence>
<dbReference type="PANTHER" id="PTHR38111">
    <property type="entry name" value="ZN(2)-C6 FUNGAL-TYPE DOMAIN-CONTAINING PROTEIN-RELATED"/>
    <property type="match status" value="1"/>
</dbReference>
<gene>
    <name evidence="3" type="ORF">CC78DRAFT_615971</name>
</gene>
<evidence type="ECO:0000256" key="1">
    <source>
        <dbReference type="ARBA" id="ARBA00023242"/>
    </source>
</evidence>
<evidence type="ECO:0000259" key="2">
    <source>
        <dbReference type="PROSITE" id="PS50048"/>
    </source>
</evidence>
<dbReference type="InterPro" id="IPR053178">
    <property type="entry name" value="Osmoadaptation_assoc"/>
</dbReference>
<dbReference type="EMBL" id="ML986607">
    <property type="protein sequence ID" value="KAF2265421.1"/>
    <property type="molecule type" value="Genomic_DNA"/>
</dbReference>
<dbReference type="Gene3D" id="4.10.240.10">
    <property type="entry name" value="Zn(2)-C6 fungal-type DNA-binding domain"/>
    <property type="match status" value="1"/>
</dbReference>